<keyword evidence="2" id="KW-1185">Reference proteome</keyword>
<dbReference type="EMBL" id="JBHSMT010000013">
    <property type="protein sequence ID" value="MFC5473991.1"/>
    <property type="molecule type" value="Genomic_DNA"/>
</dbReference>
<proteinExistence type="predicted"/>
<accession>A0ABW0MAM2</accession>
<comment type="caution">
    <text evidence="1">The sequence shown here is derived from an EMBL/GenBank/DDBJ whole genome shotgun (WGS) entry which is preliminary data.</text>
</comment>
<protein>
    <submittedName>
        <fullName evidence="1">Uncharacterized protein</fullName>
    </submittedName>
</protein>
<name>A0ABW0MAM2_9BURK</name>
<evidence type="ECO:0000313" key="2">
    <source>
        <dbReference type="Proteomes" id="UP001596045"/>
    </source>
</evidence>
<dbReference type="Proteomes" id="UP001596045">
    <property type="component" value="Unassembled WGS sequence"/>
</dbReference>
<gene>
    <name evidence="1" type="ORF">ACFPM8_08460</name>
</gene>
<sequence length="123" mass="13572">MSSAILLGAVLYVSIYFAVSQSNAFLYAKRKIQDSKSIEVMVGKISTVSLAPFGLFEYGFVDSEALAKMQINVVGSKGKFELYVSMKEENDVWRIESVTAQHGADVVRVFPSEFNNAFRVSGN</sequence>
<reference evidence="2" key="1">
    <citation type="journal article" date="2019" name="Int. J. Syst. Evol. Microbiol.">
        <title>The Global Catalogue of Microorganisms (GCM) 10K type strain sequencing project: providing services to taxonomists for standard genome sequencing and annotation.</title>
        <authorList>
            <consortium name="The Broad Institute Genomics Platform"/>
            <consortium name="The Broad Institute Genome Sequencing Center for Infectious Disease"/>
            <person name="Wu L."/>
            <person name="Ma J."/>
        </authorList>
    </citation>
    <scope>NUCLEOTIDE SEQUENCE [LARGE SCALE GENOMIC DNA]</scope>
    <source>
        <strain evidence="2">JCM 17066</strain>
    </source>
</reference>
<evidence type="ECO:0000313" key="1">
    <source>
        <dbReference type="EMBL" id="MFC5473991.1"/>
    </source>
</evidence>
<organism evidence="1 2">
    <name type="scientific">Paraherbaspirillum soli</name>
    <dbReference type="NCBI Taxonomy" id="631222"/>
    <lineage>
        <taxon>Bacteria</taxon>
        <taxon>Pseudomonadati</taxon>
        <taxon>Pseudomonadota</taxon>
        <taxon>Betaproteobacteria</taxon>
        <taxon>Burkholderiales</taxon>
        <taxon>Oxalobacteraceae</taxon>
        <taxon>Paraherbaspirillum</taxon>
    </lineage>
</organism>
<dbReference type="RefSeq" id="WP_378997024.1">
    <property type="nucleotide sequence ID" value="NZ_JBHSMT010000013.1"/>
</dbReference>